<proteinExistence type="predicted"/>
<evidence type="ECO:0000259" key="2">
    <source>
        <dbReference type="PROSITE" id="PS50041"/>
    </source>
</evidence>
<dbReference type="InterPro" id="IPR001304">
    <property type="entry name" value="C-type_lectin-like"/>
</dbReference>
<keyword evidence="3" id="KW-0430">Lectin</keyword>
<feature type="domain" description="C-type lectin" evidence="2">
    <location>
        <begin position="36"/>
        <end position="131"/>
    </location>
</feature>
<name>A0A7G3AA48_LUTLO</name>
<dbReference type="EMBL" id="GITU01002168">
    <property type="protein sequence ID" value="MBC1170871.1"/>
    <property type="molecule type" value="Transcribed_RNA"/>
</dbReference>
<keyword evidence="1" id="KW-0732">Signal</keyword>
<feature type="chain" id="PRO_5028827475" evidence="1">
    <location>
        <begin position="20"/>
        <end position="151"/>
    </location>
</feature>
<dbReference type="PANTHER" id="PTHR45784:SF3">
    <property type="entry name" value="C-TYPE LECTIN DOMAIN FAMILY 4 MEMBER K-LIKE-RELATED"/>
    <property type="match status" value="1"/>
</dbReference>
<dbReference type="GO" id="GO:0030246">
    <property type="term" value="F:carbohydrate binding"/>
    <property type="evidence" value="ECO:0007669"/>
    <property type="project" value="UniProtKB-KW"/>
</dbReference>
<dbReference type="CDD" id="cd00037">
    <property type="entry name" value="CLECT"/>
    <property type="match status" value="1"/>
</dbReference>
<dbReference type="Gene3D" id="3.10.100.10">
    <property type="entry name" value="Mannose-Binding Protein A, subunit A"/>
    <property type="match status" value="1"/>
</dbReference>
<feature type="signal peptide" evidence="1">
    <location>
        <begin position="1"/>
        <end position="19"/>
    </location>
</feature>
<dbReference type="AlphaFoldDB" id="A0A7G3AA48"/>
<dbReference type="InterPro" id="IPR016186">
    <property type="entry name" value="C-type_lectin-like/link_sf"/>
</dbReference>
<dbReference type="PANTHER" id="PTHR45784">
    <property type="entry name" value="C-TYPE LECTIN DOMAIN FAMILY 20 MEMBER A-RELATED"/>
    <property type="match status" value="1"/>
</dbReference>
<dbReference type="VEuPathDB" id="VectorBase:LLONM1_006511"/>
<accession>A0A7G3AA48</accession>
<organism evidence="3">
    <name type="scientific">Lutzomyia longipalpis</name>
    <name type="common">Sand fly</name>
    <dbReference type="NCBI Taxonomy" id="7200"/>
    <lineage>
        <taxon>Eukaryota</taxon>
        <taxon>Metazoa</taxon>
        <taxon>Ecdysozoa</taxon>
        <taxon>Arthropoda</taxon>
        <taxon>Hexapoda</taxon>
        <taxon>Insecta</taxon>
        <taxon>Pterygota</taxon>
        <taxon>Neoptera</taxon>
        <taxon>Endopterygota</taxon>
        <taxon>Diptera</taxon>
        <taxon>Nematocera</taxon>
        <taxon>Psychodoidea</taxon>
        <taxon>Psychodidae</taxon>
        <taxon>Lutzomyia</taxon>
        <taxon>Lutzomyia</taxon>
    </lineage>
</organism>
<reference evidence="3" key="1">
    <citation type="journal article" date="2020" name="BMC">
        <title>Leishmania infection induces a limited differential gene expression in the sand fly midgut.</title>
        <authorList>
            <person name="Coutinho-Abreu I.V."/>
            <person name="Serafim T.D."/>
            <person name="Meneses C."/>
            <person name="Kamhawi S."/>
            <person name="Oliveira F."/>
            <person name="Valenzuela J.G."/>
        </authorList>
    </citation>
    <scope>NUCLEOTIDE SEQUENCE</scope>
    <source>
        <strain evidence="3">Jacobina</strain>
        <tissue evidence="3">Midgut</tissue>
    </source>
</reference>
<evidence type="ECO:0000256" key="1">
    <source>
        <dbReference type="SAM" id="SignalP"/>
    </source>
</evidence>
<dbReference type="Pfam" id="PF00059">
    <property type="entry name" value="Lectin_C"/>
    <property type="match status" value="1"/>
</dbReference>
<protein>
    <submittedName>
        <fullName evidence="3">Putative c-type lectin</fullName>
    </submittedName>
</protein>
<sequence length="151" mass="17278">MKFLVCFALIFCYIALSSSQNLQPSNAITSEKFLIIFNESRNWADATQGCKSKYSNLIQIDSEKERDEVLKAIKSEVNFKKDDDAVWILGVWSEENTTTNKPEKENSCWKLQANGQTKKTNCDELYPFVCGEKLDGLFDTLEKDVKQLNSQ</sequence>
<dbReference type="InterPro" id="IPR016187">
    <property type="entry name" value="CTDL_fold"/>
</dbReference>
<dbReference type="SUPFAM" id="SSF56436">
    <property type="entry name" value="C-type lectin-like"/>
    <property type="match status" value="1"/>
</dbReference>
<evidence type="ECO:0000313" key="3">
    <source>
        <dbReference type="EMBL" id="MBC1170871.1"/>
    </source>
</evidence>
<dbReference type="PROSITE" id="PS50041">
    <property type="entry name" value="C_TYPE_LECTIN_2"/>
    <property type="match status" value="1"/>
</dbReference>